<dbReference type="Gene3D" id="3.40.50.720">
    <property type="entry name" value="NAD(P)-binding Rossmann-like Domain"/>
    <property type="match status" value="1"/>
</dbReference>
<feature type="binding site" evidence="16">
    <location>
        <position position="140"/>
    </location>
    <ligand>
        <name>NAD(+)</name>
        <dbReference type="ChEBI" id="CHEBI:57540"/>
    </ligand>
</feature>
<dbReference type="GO" id="GO:0046167">
    <property type="term" value="P:glycerol-3-phosphate biosynthetic process"/>
    <property type="evidence" value="ECO:0007669"/>
    <property type="project" value="UniProtKB-UniRule"/>
</dbReference>
<feature type="binding site" evidence="13">
    <location>
        <position position="244"/>
    </location>
    <ligand>
        <name>sn-glycerol 3-phosphate</name>
        <dbReference type="ChEBI" id="CHEBI:57597"/>
    </ligand>
</feature>
<evidence type="ECO:0000256" key="4">
    <source>
        <dbReference type="ARBA" id="ARBA00023002"/>
    </source>
</evidence>
<feature type="binding site" evidence="13">
    <location>
        <position position="255"/>
    </location>
    <ligand>
        <name>sn-glycerol 3-phosphate</name>
        <dbReference type="ChEBI" id="CHEBI:57597"/>
    </ligand>
</feature>
<feature type="binding site" evidence="15">
    <location>
        <position position="105"/>
    </location>
    <ligand>
        <name>substrate</name>
    </ligand>
</feature>
<feature type="domain" description="Glycerol-3-phosphate dehydrogenase NAD-dependent C-terminal" evidence="19">
    <location>
        <begin position="180"/>
        <end position="320"/>
    </location>
</feature>
<feature type="binding site" evidence="16">
    <location>
        <position position="255"/>
    </location>
    <ligand>
        <name>NAD(+)</name>
        <dbReference type="ChEBI" id="CHEBI:57540"/>
    </ligand>
</feature>
<dbReference type="PANTHER" id="PTHR11728:SF1">
    <property type="entry name" value="GLYCEROL-3-PHOSPHATE DEHYDROGENASE [NAD(+)] 2, CHLOROPLASTIC"/>
    <property type="match status" value="1"/>
</dbReference>
<gene>
    <name evidence="13" type="primary">gpsA</name>
    <name evidence="20" type="ORF">SAMN02745191_1931</name>
</gene>
<dbReference type="SUPFAM" id="SSF51735">
    <property type="entry name" value="NAD(P)-binding Rossmann-fold domains"/>
    <property type="match status" value="1"/>
</dbReference>
<comment type="subcellular location">
    <subcellularLocation>
        <location evidence="13">Cytoplasm</location>
    </subcellularLocation>
</comment>
<dbReference type="EMBL" id="FUWY01000005">
    <property type="protein sequence ID" value="SJZ87789.1"/>
    <property type="molecule type" value="Genomic_DNA"/>
</dbReference>
<dbReference type="Pfam" id="PF01210">
    <property type="entry name" value="NAD_Gly3P_dh_N"/>
    <property type="match status" value="1"/>
</dbReference>
<dbReference type="NCBIfam" id="NF000941">
    <property type="entry name" value="PRK00094.1-3"/>
    <property type="match status" value="1"/>
</dbReference>
<evidence type="ECO:0000256" key="2">
    <source>
        <dbReference type="ARBA" id="ARBA00022516"/>
    </source>
</evidence>
<feature type="binding site" evidence="16">
    <location>
        <begin position="7"/>
        <end position="12"/>
    </location>
    <ligand>
        <name>NAD(+)</name>
        <dbReference type="ChEBI" id="CHEBI:57540"/>
    </ligand>
</feature>
<sequence>MKVCVLGSGSWGTALAQVLIDNHVDTIIWGKDENEVNDINLQHKNTKYFGDDVILNEKLIATTDINCVRDADLVLLAVPSIAIESVCKMINPLLEKQVIVINVAKGFHPETHERLSVVIKRFMDQSKLKDVVSLIGPSHAEEVIQRLLTTVNAVCENEESAILVQKLFSNDVFRVYRNTDVVGAEIGVALKNVMALASGVLSGLDQGDNARAALMTRGLAEMSRYGIAQGGRPETYLGLTGVGDLIVTCTSHHSRNFQAGYQIGKANSATDFLMNNHKTVEGVKAAKVVYEEAQKQGIEMPITEEVYKVLYEDKKPSEAIRDLMSRELKSEEN</sequence>
<evidence type="ECO:0000256" key="9">
    <source>
        <dbReference type="ARBA" id="ARBA00052716"/>
    </source>
</evidence>
<evidence type="ECO:0000256" key="10">
    <source>
        <dbReference type="ARBA" id="ARBA00066687"/>
    </source>
</evidence>
<comment type="similarity">
    <text evidence="1 13 17">Belongs to the NAD-dependent glycerol-3-phosphate dehydrogenase family.</text>
</comment>
<keyword evidence="8 13" id="KW-1208">Phospholipid metabolism</keyword>
<dbReference type="AlphaFoldDB" id="A0A1T4P8K4"/>
<feature type="binding site" evidence="13">
    <location>
        <position position="105"/>
    </location>
    <ligand>
        <name>sn-glycerol 3-phosphate</name>
        <dbReference type="ChEBI" id="CHEBI:57597"/>
    </ligand>
</feature>
<dbReference type="GO" id="GO:0005829">
    <property type="term" value="C:cytosol"/>
    <property type="evidence" value="ECO:0007669"/>
    <property type="project" value="TreeGrafter"/>
</dbReference>
<dbReference type="FunFam" id="1.10.1040.10:FF:000001">
    <property type="entry name" value="Glycerol-3-phosphate dehydrogenase [NAD(P)+]"/>
    <property type="match status" value="1"/>
</dbReference>
<feature type="binding site" evidence="13">
    <location>
        <position position="281"/>
    </location>
    <ligand>
        <name>NADPH</name>
        <dbReference type="ChEBI" id="CHEBI:57783"/>
    </ligand>
</feature>
<comment type="caution">
    <text evidence="13">Lacks conserved residue(s) required for the propagation of feature annotation.</text>
</comment>
<dbReference type="RefSeq" id="WP_078712335.1">
    <property type="nucleotide sequence ID" value="NZ_FUWY01000005.1"/>
</dbReference>
<dbReference type="InterPro" id="IPR013328">
    <property type="entry name" value="6PGD_dom2"/>
</dbReference>
<dbReference type="GO" id="GO:0141152">
    <property type="term" value="F:glycerol-3-phosphate dehydrogenase (NAD+) activity"/>
    <property type="evidence" value="ECO:0007669"/>
    <property type="project" value="RHEA"/>
</dbReference>
<dbReference type="PANTHER" id="PTHR11728">
    <property type="entry name" value="GLYCEROL-3-PHOSPHATE DEHYDROGENASE"/>
    <property type="match status" value="1"/>
</dbReference>
<dbReference type="STRING" id="118967.SAMN02745191_1931"/>
<feature type="binding site" evidence="13">
    <location>
        <position position="31"/>
    </location>
    <ligand>
        <name>NADPH</name>
        <dbReference type="ChEBI" id="CHEBI:57783"/>
    </ligand>
</feature>
<dbReference type="FunFam" id="3.40.50.720:FF:000019">
    <property type="entry name" value="Glycerol-3-phosphate dehydrogenase [NAD(P)+]"/>
    <property type="match status" value="1"/>
</dbReference>
<dbReference type="InterPro" id="IPR006168">
    <property type="entry name" value="G3P_DH_NAD-dep"/>
</dbReference>
<evidence type="ECO:0000256" key="14">
    <source>
        <dbReference type="PIRSR" id="PIRSR000114-1"/>
    </source>
</evidence>
<dbReference type="GO" id="GO:0046168">
    <property type="term" value="P:glycerol-3-phosphate catabolic process"/>
    <property type="evidence" value="ECO:0007669"/>
    <property type="project" value="InterPro"/>
</dbReference>
<comment type="pathway">
    <text evidence="13">Membrane lipid metabolism; glycerophospholipid metabolism.</text>
</comment>
<evidence type="ECO:0000256" key="3">
    <source>
        <dbReference type="ARBA" id="ARBA00022857"/>
    </source>
</evidence>
<dbReference type="GO" id="GO:0006650">
    <property type="term" value="P:glycerophospholipid metabolic process"/>
    <property type="evidence" value="ECO:0007669"/>
    <property type="project" value="UniProtKB-UniRule"/>
</dbReference>
<feature type="binding site" evidence="13">
    <location>
        <position position="254"/>
    </location>
    <ligand>
        <name>sn-glycerol 3-phosphate</name>
        <dbReference type="ChEBI" id="CHEBI:57597"/>
    </ligand>
</feature>
<accession>A0A1T4P8K4</accession>
<feature type="binding site" evidence="13">
    <location>
        <position position="10"/>
    </location>
    <ligand>
        <name>NADPH</name>
        <dbReference type="ChEBI" id="CHEBI:57783"/>
    </ligand>
</feature>
<dbReference type="Pfam" id="PF07479">
    <property type="entry name" value="NAD_Gly3P_dh_C"/>
    <property type="match status" value="1"/>
</dbReference>
<feature type="binding site" evidence="15">
    <location>
        <begin position="255"/>
        <end position="256"/>
    </location>
    <ligand>
        <name>substrate</name>
    </ligand>
</feature>
<dbReference type="OrthoDB" id="9812273at2"/>
<feature type="binding site" evidence="13">
    <location>
        <position position="140"/>
    </location>
    <ligand>
        <name>NADPH</name>
        <dbReference type="ChEBI" id="CHEBI:57783"/>
    </ligand>
</feature>
<dbReference type="InterPro" id="IPR008927">
    <property type="entry name" value="6-PGluconate_DH-like_C_sf"/>
</dbReference>
<feature type="binding site" evidence="13">
    <location>
        <position position="136"/>
    </location>
    <ligand>
        <name>sn-glycerol 3-phosphate</name>
        <dbReference type="ChEBI" id="CHEBI:57597"/>
    </ligand>
</feature>
<feature type="binding site" evidence="13">
    <location>
        <position position="191"/>
    </location>
    <ligand>
        <name>sn-glycerol 3-phosphate</name>
        <dbReference type="ChEBI" id="CHEBI:57597"/>
    </ligand>
</feature>
<dbReference type="Gene3D" id="1.10.1040.10">
    <property type="entry name" value="N-(1-d-carboxylethyl)-l-norvaline Dehydrogenase, domain 2"/>
    <property type="match status" value="1"/>
</dbReference>
<dbReference type="GO" id="GO:0141153">
    <property type="term" value="F:glycerol-3-phosphate dehydrogenase (NADP+) activity"/>
    <property type="evidence" value="ECO:0007669"/>
    <property type="project" value="RHEA"/>
</dbReference>
<evidence type="ECO:0000256" key="7">
    <source>
        <dbReference type="ARBA" id="ARBA00023209"/>
    </source>
</evidence>
<dbReference type="SUPFAM" id="SSF48179">
    <property type="entry name" value="6-phosphogluconate dehydrogenase C-terminal domain-like"/>
    <property type="match status" value="1"/>
</dbReference>
<dbReference type="PIRSF" id="PIRSF000114">
    <property type="entry name" value="Glycerol-3-P_dh"/>
    <property type="match status" value="1"/>
</dbReference>
<dbReference type="NCBIfam" id="NF000942">
    <property type="entry name" value="PRK00094.1-4"/>
    <property type="match status" value="1"/>
</dbReference>
<evidence type="ECO:0000256" key="12">
    <source>
        <dbReference type="ARBA" id="ARBA00080511"/>
    </source>
</evidence>
<evidence type="ECO:0000259" key="18">
    <source>
        <dbReference type="Pfam" id="PF01210"/>
    </source>
</evidence>
<feature type="binding site" evidence="13">
    <location>
        <position position="11"/>
    </location>
    <ligand>
        <name>NADPH</name>
        <dbReference type="ChEBI" id="CHEBI:57783"/>
    </ligand>
</feature>
<dbReference type="HAMAP" id="MF_00394">
    <property type="entry name" value="NAD_Glyc3P_dehydrog"/>
    <property type="match status" value="1"/>
</dbReference>
<evidence type="ECO:0000256" key="11">
    <source>
        <dbReference type="ARBA" id="ARBA00069372"/>
    </source>
</evidence>
<feature type="domain" description="Glycerol-3-phosphate dehydrogenase NAD-dependent N-terminal" evidence="18">
    <location>
        <begin position="2"/>
        <end position="160"/>
    </location>
</feature>
<comment type="function">
    <text evidence="13">Catalyzes the reduction of the glycolytic intermediate dihydroxyacetone phosphate (DHAP) to sn-glycerol 3-phosphate (G3P), the key precursor for phospholipid synthesis.</text>
</comment>
<dbReference type="EC" id="1.1.1.94" evidence="10 13"/>
<keyword evidence="21" id="KW-1185">Reference proteome</keyword>
<feature type="binding site" evidence="13">
    <location>
        <position position="256"/>
    </location>
    <ligand>
        <name>sn-glycerol 3-phosphate</name>
        <dbReference type="ChEBI" id="CHEBI:57597"/>
    </ligand>
</feature>
<evidence type="ECO:0000313" key="20">
    <source>
        <dbReference type="EMBL" id="SJZ87789.1"/>
    </source>
</evidence>
<evidence type="ECO:0000313" key="21">
    <source>
        <dbReference type="Proteomes" id="UP000243297"/>
    </source>
</evidence>
<dbReference type="GO" id="GO:0005975">
    <property type="term" value="P:carbohydrate metabolic process"/>
    <property type="evidence" value="ECO:0007669"/>
    <property type="project" value="InterPro"/>
</dbReference>
<evidence type="ECO:0000256" key="17">
    <source>
        <dbReference type="RuleBase" id="RU000437"/>
    </source>
</evidence>
<reference evidence="21" key="1">
    <citation type="submission" date="2017-02" db="EMBL/GenBank/DDBJ databases">
        <authorList>
            <person name="Varghese N."/>
            <person name="Submissions S."/>
        </authorList>
    </citation>
    <scope>NUCLEOTIDE SEQUENCE [LARGE SCALE GENOMIC DNA]</scope>
    <source>
        <strain evidence="21">ATCC 25662</strain>
    </source>
</reference>
<keyword evidence="4 13" id="KW-0560">Oxidoreductase</keyword>
<keyword evidence="2 13" id="KW-0444">Lipid biosynthesis</keyword>
<proteinExistence type="inferred from homology"/>
<evidence type="ECO:0000256" key="8">
    <source>
        <dbReference type="ARBA" id="ARBA00023264"/>
    </source>
</evidence>
<evidence type="ECO:0000256" key="6">
    <source>
        <dbReference type="ARBA" id="ARBA00023098"/>
    </source>
</evidence>
<keyword evidence="13" id="KW-0963">Cytoplasm</keyword>
<dbReference type="InterPro" id="IPR036291">
    <property type="entry name" value="NAD(P)-bd_dom_sf"/>
</dbReference>
<dbReference type="PRINTS" id="PR00077">
    <property type="entry name" value="GPDHDRGNASE"/>
</dbReference>
<evidence type="ECO:0000259" key="19">
    <source>
        <dbReference type="Pfam" id="PF07479"/>
    </source>
</evidence>
<dbReference type="InterPro" id="IPR011128">
    <property type="entry name" value="G3P_DH_NAD-dep_N"/>
</dbReference>
<dbReference type="NCBIfam" id="NF000940">
    <property type="entry name" value="PRK00094.1-2"/>
    <property type="match status" value="1"/>
</dbReference>
<dbReference type="Proteomes" id="UP000243297">
    <property type="component" value="Unassembled WGS sequence"/>
</dbReference>
<evidence type="ECO:0000256" key="13">
    <source>
        <dbReference type="HAMAP-Rule" id="MF_00394"/>
    </source>
</evidence>
<evidence type="ECO:0000256" key="1">
    <source>
        <dbReference type="ARBA" id="ARBA00011009"/>
    </source>
</evidence>
<feature type="binding site" evidence="13">
    <location>
        <position position="105"/>
    </location>
    <ligand>
        <name>NADPH</name>
        <dbReference type="ChEBI" id="CHEBI:57783"/>
    </ligand>
</feature>
<dbReference type="GO" id="GO:0008654">
    <property type="term" value="P:phospholipid biosynthetic process"/>
    <property type="evidence" value="ECO:0007669"/>
    <property type="project" value="UniProtKB-KW"/>
</dbReference>
<keyword evidence="6 13" id="KW-0443">Lipid metabolism</keyword>
<feature type="active site" description="Proton acceptor" evidence="13 14">
    <location>
        <position position="191"/>
    </location>
</feature>
<comment type="catalytic activity">
    <reaction evidence="9">
        <text>sn-glycerol 3-phosphate + NADP(+) = dihydroxyacetone phosphate + NADPH + H(+)</text>
        <dbReference type="Rhea" id="RHEA:11096"/>
        <dbReference type="ChEBI" id="CHEBI:15378"/>
        <dbReference type="ChEBI" id="CHEBI:57597"/>
        <dbReference type="ChEBI" id="CHEBI:57642"/>
        <dbReference type="ChEBI" id="CHEBI:57783"/>
        <dbReference type="ChEBI" id="CHEBI:58349"/>
        <dbReference type="EC" id="1.1.1.94"/>
    </reaction>
    <physiologicalReaction direction="right-to-left" evidence="9">
        <dbReference type="Rhea" id="RHEA:11098"/>
    </physiologicalReaction>
</comment>
<evidence type="ECO:0000256" key="16">
    <source>
        <dbReference type="PIRSR" id="PIRSR000114-3"/>
    </source>
</evidence>
<feature type="binding site" evidence="13">
    <location>
        <position position="255"/>
    </location>
    <ligand>
        <name>NADPH</name>
        <dbReference type="ChEBI" id="CHEBI:57783"/>
    </ligand>
</feature>
<comment type="catalytic activity">
    <reaction evidence="13">
        <text>sn-glycerol 3-phosphate + NAD(+) = dihydroxyacetone phosphate + NADH + H(+)</text>
        <dbReference type="Rhea" id="RHEA:11092"/>
        <dbReference type="ChEBI" id="CHEBI:15378"/>
        <dbReference type="ChEBI" id="CHEBI:57540"/>
        <dbReference type="ChEBI" id="CHEBI:57597"/>
        <dbReference type="ChEBI" id="CHEBI:57642"/>
        <dbReference type="ChEBI" id="CHEBI:57945"/>
        <dbReference type="EC" id="1.1.1.94"/>
    </reaction>
</comment>
<keyword evidence="13" id="KW-0547">Nucleotide-binding</keyword>
<feature type="binding site" evidence="13">
    <location>
        <position position="48"/>
    </location>
    <ligand>
        <name>NADPH</name>
        <dbReference type="ChEBI" id="CHEBI:57783"/>
    </ligand>
</feature>
<dbReference type="UniPathway" id="UPA00940"/>
<keyword evidence="5 13" id="KW-0520">NAD</keyword>
<protein>
    <recommendedName>
        <fullName evidence="11 13">Glycerol-3-phosphate dehydrogenase [NAD(P)+]</fullName>
        <ecNumber evidence="10 13">1.1.1.94</ecNumber>
    </recommendedName>
    <alternativeName>
        <fullName evidence="13">NAD(P)(+)-dependent glycerol-3-phosphate dehydrogenase</fullName>
    </alternativeName>
    <alternativeName>
        <fullName evidence="12 13">NAD(P)H-dependent dihydroxyacetone-phosphate reductase</fullName>
    </alternativeName>
</protein>
<evidence type="ECO:0000256" key="5">
    <source>
        <dbReference type="ARBA" id="ARBA00023027"/>
    </source>
</evidence>
<feature type="binding site" evidence="13">
    <location>
        <position position="138"/>
    </location>
    <ligand>
        <name>sn-glycerol 3-phosphate</name>
        <dbReference type="ChEBI" id="CHEBI:57597"/>
    </ligand>
</feature>
<name>A0A1T4P8K4_9FIRM</name>
<dbReference type="InterPro" id="IPR006109">
    <property type="entry name" value="G3P_DH_NAD-dep_C"/>
</dbReference>
<evidence type="ECO:0000256" key="15">
    <source>
        <dbReference type="PIRSR" id="PIRSR000114-2"/>
    </source>
</evidence>
<dbReference type="GO" id="GO:0051287">
    <property type="term" value="F:NAD binding"/>
    <property type="evidence" value="ECO:0007669"/>
    <property type="project" value="InterPro"/>
</dbReference>
<organism evidence="20 21">
    <name type="scientific">Anaerorhabdus furcosa</name>
    <dbReference type="NCBI Taxonomy" id="118967"/>
    <lineage>
        <taxon>Bacteria</taxon>
        <taxon>Bacillati</taxon>
        <taxon>Bacillota</taxon>
        <taxon>Erysipelotrichia</taxon>
        <taxon>Erysipelotrichales</taxon>
        <taxon>Erysipelotrichaceae</taxon>
        <taxon>Anaerorhabdus</taxon>
    </lineage>
</organism>
<keyword evidence="3 13" id="KW-0521">NADP</keyword>
<keyword evidence="7 13" id="KW-0594">Phospholipid biosynthesis</keyword>
<feature type="binding site" evidence="16">
    <location>
        <position position="278"/>
    </location>
    <ligand>
        <name>NAD(+)</name>
        <dbReference type="ChEBI" id="CHEBI:57540"/>
    </ligand>
</feature>